<protein>
    <submittedName>
        <fullName evidence="6">ShlB/FhaC/HecB family hemolysin secretion/activation protein</fullName>
    </submittedName>
</protein>
<evidence type="ECO:0000256" key="2">
    <source>
        <dbReference type="ARBA" id="ARBA00022692"/>
    </source>
</evidence>
<keyword evidence="7" id="KW-1185">Reference proteome</keyword>
<dbReference type="Gene3D" id="2.40.160.50">
    <property type="entry name" value="membrane protein fhac: a member of the omp85/tpsb transporter family"/>
    <property type="match status" value="1"/>
</dbReference>
<dbReference type="InterPro" id="IPR005565">
    <property type="entry name" value="Hemolysn_activator_HlyB_C"/>
</dbReference>
<dbReference type="PANTHER" id="PTHR34597">
    <property type="entry name" value="SLR1661 PROTEIN"/>
    <property type="match status" value="1"/>
</dbReference>
<dbReference type="AlphaFoldDB" id="A0A5D6W816"/>
<evidence type="ECO:0000313" key="6">
    <source>
        <dbReference type="EMBL" id="TYZ23085.1"/>
    </source>
</evidence>
<organism evidence="6 7">
    <name type="scientific">Selenomonas ruminis</name>
    <dbReference type="NCBI Taxonomy" id="2593411"/>
    <lineage>
        <taxon>Bacteria</taxon>
        <taxon>Bacillati</taxon>
        <taxon>Bacillota</taxon>
        <taxon>Negativicutes</taxon>
        <taxon>Selenomonadales</taxon>
        <taxon>Selenomonadaceae</taxon>
        <taxon>Selenomonas</taxon>
    </lineage>
</organism>
<keyword evidence="1" id="KW-1134">Transmembrane beta strand</keyword>
<keyword evidence="3" id="KW-0998">Cell outer membrane</keyword>
<accession>A0A5D6W816</accession>
<evidence type="ECO:0000259" key="5">
    <source>
        <dbReference type="Pfam" id="PF08479"/>
    </source>
</evidence>
<dbReference type="Pfam" id="PF03865">
    <property type="entry name" value="ShlB"/>
    <property type="match status" value="1"/>
</dbReference>
<feature type="domain" description="Polypeptide-transport-associated ShlB-type" evidence="5">
    <location>
        <begin position="37"/>
        <end position="110"/>
    </location>
</feature>
<name>A0A5D6W816_9FIRM</name>
<dbReference type="GO" id="GO:0046819">
    <property type="term" value="P:protein secretion by the type V secretion system"/>
    <property type="evidence" value="ECO:0007669"/>
    <property type="project" value="TreeGrafter"/>
</dbReference>
<keyword evidence="1" id="KW-0472">Membrane</keyword>
<sequence>MAAGAMAGIMTLGIAADAVPAAAASIKEKAAEPSIEVMRYVFSGENPATEEELQQVLAKYRKKPATMRQLEAQAQEVQKFLRTKGHFVSMVYLPPQGFERGVVEMRIVPGEYDKILVKNESYVSDEAVRREMGIQSGDPVNRRNLERGVWLTGDMQRIEAKTQLKAGNKPGTTDLIVKVKNKGPRMWGYTGFDNGGYRYTGRYQYSTFVNYGSPFGNGDLLSLGGVISNHGTDTWSGSVSYVTPVAHRGNKLGFSYGRSHYALSGEDMTKLQMTGRADTTSVWWQHNFKRSRVSNWYATVRYNWKELESKSGAFPDMNNPKKSQDWSLQANGDNLDNFWSGGKNTWSLKYTHGDLTIKNFVPRQLDEISAAGSADGAHTAGHFGKFYAEITRLQRVNDRVALWLSYSRQWAEKNLDSSEKMSLGGPYGVRAYPIGEASGDDGWIWTSELRWNLPNREGNPNTWQLISFLDGGHVDTYHDGNSRMNDRGNGRSLYGAGIGVNWSHEDNWAARVHYAWKLGPERAESDKDRNGRLWLQLYKFF</sequence>
<evidence type="ECO:0000256" key="3">
    <source>
        <dbReference type="ARBA" id="ARBA00023237"/>
    </source>
</evidence>
<dbReference type="InterPro" id="IPR051544">
    <property type="entry name" value="TPS_OM_transporter"/>
</dbReference>
<gene>
    <name evidence="6" type="ORF">FZ040_07570</name>
</gene>
<proteinExistence type="predicted"/>
<dbReference type="OrthoDB" id="596066at2"/>
<dbReference type="InterPro" id="IPR013686">
    <property type="entry name" value="Polypept-transport_assoc_ShlB"/>
</dbReference>
<dbReference type="Pfam" id="PF08479">
    <property type="entry name" value="POTRA_2"/>
    <property type="match status" value="1"/>
</dbReference>
<comment type="caution">
    <text evidence="6">The sequence shown here is derived from an EMBL/GenBank/DDBJ whole genome shotgun (WGS) entry which is preliminary data.</text>
</comment>
<dbReference type="PANTHER" id="PTHR34597:SF1">
    <property type="entry name" value="HEME_HEMOPEXIN TRANSPORTER PROTEIN HUXB"/>
    <property type="match status" value="1"/>
</dbReference>
<dbReference type="Gene3D" id="3.10.20.310">
    <property type="entry name" value="membrane protein fhac"/>
    <property type="match status" value="1"/>
</dbReference>
<evidence type="ECO:0000256" key="1">
    <source>
        <dbReference type="ARBA" id="ARBA00022452"/>
    </source>
</evidence>
<feature type="domain" description="Haemolysin activator HlyB C-terminal" evidence="4">
    <location>
        <begin position="171"/>
        <end position="501"/>
    </location>
</feature>
<dbReference type="GO" id="GO:0098046">
    <property type="term" value="C:type V protein secretion system complex"/>
    <property type="evidence" value="ECO:0007669"/>
    <property type="project" value="TreeGrafter"/>
</dbReference>
<dbReference type="Proteomes" id="UP000323646">
    <property type="component" value="Unassembled WGS sequence"/>
</dbReference>
<keyword evidence="2" id="KW-0812">Transmembrane</keyword>
<evidence type="ECO:0000259" key="4">
    <source>
        <dbReference type="Pfam" id="PF03865"/>
    </source>
</evidence>
<dbReference type="EMBL" id="VTOY01000004">
    <property type="protein sequence ID" value="TYZ23085.1"/>
    <property type="molecule type" value="Genomic_DNA"/>
</dbReference>
<evidence type="ECO:0000313" key="7">
    <source>
        <dbReference type="Proteomes" id="UP000323646"/>
    </source>
</evidence>
<dbReference type="GO" id="GO:0008320">
    <property type="term" value="F:protein transmembrane transporter activity"/>
    <property type="evidence" value="ECO:0007669"/>
    <property type="project" value="TreeGrafter"/>
</dbReference>
<reference evidence="6 7" key="1">
    <citation type="submission" date="2019-08" db="EMBL/GenBank/DDBJ databases">
        <title>Selenomonas sp. mPRGC5 and Selenomonas sp. mPRGC8 isolated from ruminal fluid of dairy goat (Capra hircus).</title>
        <authorList>
            <person name="Poothong S."/>
            <person name="Nuengjamnong C."/>
            <person name="Tanasupawat S."/>
        </authorList>
    </citation>
    <scope>NUCLEOTIDE SEQUENCE [LARGE SCALE GENOMIC DNA]</scope>
    <source>
        <strain evidence="7">mPRGC5</strain>
    </source>
</reference>